<accession>A0AA95HC10</accession>
<name>A0AA95HC10_9GAMM</name>
<dbReference type="Proteomes" id="UP001301326">
    <property type="component" value="Chromosome"/>
</dbReference>
<reference evidence="1" key="2">
    <citation type="submission" date="2023-04" db="EMBL/GenBank/DDBJ databases">
        <authorList>
            <person name="Beletskiy A.V."/>
            <person name="Mardanov A.V."/>
            <person name="Ravin N.V."/>
        </authorList>
    </citation>
    <scope>NUCLEOTIDE SEQUENCE</scope>
    <source>
        <strain evidence="1">GKL-02</strain>
    </source>
</reference>
<evidence type="ECO:0000313" key="1">
    <source>
        <dbReference type="EMBL" id="WGZ93340.1"/>
    </source>
</evidence>
<dbReference type="EMBL" id="CP124756">
    <property type="protein sequence ID" value="WGZ93340.1"/>
    <property type="molecule type" value="Genomic_DNA"/>
</dbReference>
<dbReference type="KEGG" id="tput:QJT81_16225"/>
<proteinExistence type="predicted"/>
<gene>
    <name evidence="1" type="ORF">QJT81_16225</name>
</gene>
<protein>
    <submittedName>
        <fullName evidence="1">Uncharacterized protein</fullName>
    </submittedName>
</protein>
<dbReference type="AlphaFoldDB" id="A0AA95HC10"/>
<reference evidence="1" key="1">
    <citation type="journal article" date="2023" name="Int. J. Mol. Sci.">
        <title>Metagenomics Revealed a New Genus 'Candidatus Thiocaldithrix dubininis' gen. nov., sp. nov. and a New Species 'Candidatus Thiothrix putei' sp. nov. in the Family Thiotrichaceae, Some Members of Which Have Traits of Both Na+- and H+-Motive Energetics.</title>
        <authorList>
            <person name="Ravin N.V."/>
            <person name="Muntyan M.S."/>
            <person name="Smolyakov D.D."/>
            <person name="Rudenko T.S."/>
            <person name="Beletsky A.V."/>
            <person name="Mardanov A.V."/>
            <person name="Grabovich M.Y."/>
        </authorList>
    </citation>
    <scope>NUCLEOTIDE SEQUENCE</scope>
    <source>
        <strain evidence="1">GKL-02</strain>
    </source>
</reference>
<organism evidence="1">
    <name type="scientific">Candidatus Thiothrix putei</name>
    <dbReference type="NCBI Taxonomy" id="3080811"/>
    <lineage>
        <taxon>Bacteria</taxon>
        <taxon>Pseudomonadati</taxon>
        <taxon>Pseudomonadota</taxon>
        <taxon>Gammaproteobacteria</taxon>
        <taxon>Thiotrichales</taxon>
        <taxon>Thiotrichaceae</taxon>
        <taxon>Thiothrix</taxon>
    </lineage>
</organism>
<sequence>MSLTTETVKYDDKLPLLFRQGLRTRRVGYVPQLQRGERVQRFQHRLERLFARQVY</sequence>